<dbReference type="Proteomes" id="UP000799444">
    <property type="component" value="Unassembled WGS sequence"/>
</dbReference>
<dbReference type="EMBL" id="ML996111">
    <property type="protein sequence ID" value="KAF2738149.1"/>
    <property type="molecule type" value="Genomic_DNA"/>
</dbReference>
<comment type="caution">
    <text evidence="1">The sequence shown here is derived from an EMBL/GenBank/DDBJ whole genome shotgun (WGS) entry which is preliminary data.</text>
</comment>
<keyword evidence="2" id="KW-1185">Reference proteome</keyword>
<evidence type="ECO:0000313" key="1">
    <source>
        <dbReference type="EMBL" id="KAF2738149.1"/>
    </source>
</evidence>
<name>A0A9P4V4W0_9PLEO</name>
<accession>A0A9P4V4W0</accession>
<organism evidence="1 2">
    <name type="scientific">Polyplosphaeria fusca</name>
    <dbReference type="NCBI Taxonomy" id="682080"/>
    <lineage>
        <taxon>Eukaryota</taxon>
        <taxon>Fungi</taxon>
        <taxon>Dikarya</taxon>
        <taxon>Ascomycota</taxon>
        <taxon>Pezizomycotina</taxon>
        <taxon>Dothideomycetes</taxon>
        <taxon>Pleosporomycetidae</taxon>
        <taxon>Pleosporales</taxon>
        <taxon>Tetraplosphaeriaceae</taxon>
        <taxon>Polyplosphaeria</taxon>
    </lineage>
</organism>
<dbReference type="AlphaFoldDB" id="A0A9P4V4W0"/>
<evidence type="ECO:0000313" key="2">
    <source>
        <dbReference type="Proteomes" id="UP000799444"/>
    </source>
</evidence>
<reference evidence="1" key="1">
    <citation type="journal article" date="2020" name="Stud. Mycol.">
        <title>101 Dothideomycetes genomes: a test case for predicting lifestyles and emergence of pathogens.</title>
        <authorList>
            <person name="Haridas S."/>
            <person name="Albert R."/>
            <person name="Binder M."/>
            <person name="Bloem J."/>
            <person name="Labutti K."/>
            <person name="Salamov A."/>
            <person name="Andreopoulos B."/>
            <person name="Baker S."/>
            <person name="Barry K."/>
            <person name="Bills G."/>
            <person name="Bluhm B."/>
            <person name="Cannon C."/>
            <person name="Castanera R."/>
            <person name="Culley D."/>
            <person name="Daum C."/>
            <person name="Ezra D."/>
            <person name="Gonzalez J."/>
            <person name="Henrissat B."/>
            <person name="Kuo A."/>
            <person name="Liang C."/>
            <person name="Lipzen A."/>
            <person name="Lutzoni F."/>
            <person name="Magnuson J."/>
            <person name="Mondo S."/>
            <person name="Nolan M."/>
            <person name="Ohm R."/>
            <person name="Pangilinan J."/>
            <person name="Park H.-J."/>
            <person name="Ramirez L."/>
            <person name="Alfaro M."/>
            <person name="Sun H."/>
            <person name="Tritt A."/>
            <person name="Yoshinaga Y."/>
            <person name="Zwiers L.-H."/>
            <person name="Turgeon B."/>
            <person name="Goodwin S."/>
            <person name="Spatafora J."/>
            <person name="Crous P."/>
            <person name="Grigoriev I."/>
        </authorList>
    </citation>
    <scope>NUCLEOTIDE SEQUENCE</scope>
    <source>
        <strain evidence="1">CBS 125425</strain>
    </source>
</reference>
<proteinExistence type="predicted"/>
<protein>
    <submittedName>
        <fullName evidence="1">Uncharacterized protein</fullName>
    </submittedName>
</protein>
<sequence>MIRRNIRGGRRKNQQHRSRTLRSCSFPCPCCSTLDVGMGSLEVPLGGDWRDTARAAPSALGQRLRGPGRRPEWAASGRWCAAKQPASPFCFTALGLAVRDGPPEGPPQRATTTLTTGCFWHGWRAPSGSRCTTRPLITADQEALSSDHGAPLQASRTKGNCSHRSHIRRALPAVFLCECGSCQGPRRRSRWSRRLPPLSAAALRRRAVFQKQHFPGAGRTTRR</sequence>
<gene>
    <name evidence="1" type="ORF">EJ04DRAFT_71110</name>
</gene>